<dbReference type="SUPFAM" id="SSF88723">
    <property type="entry name" value="PIN domain-like"/>
    <property type="match status" value="1"/>
</dbReference>
<proteinExistence type="predicted"/>
<sequence length="162" mass="18291">MIVIDTSAFITIASINLIDNVLTEYDVYTTEAVIQELEETAEYEDIHGVAAQDVLERIERIEVYNTSESGFRSSRIDKGEGTTVTLANETQADFLITDDLRALPELQTVADSKVVISPILLKALVKRDVLEQEKALKKLQEAAENRDWLESPIYQRAKNLFE</sequence>
<comment type="caution">
    <text evidence="1">The sequence shown here is derived from an EMBL/GenBank/DDBJ whole genome shotgun (WGS) entry which is preliminary data.</text>
</comment>
<reference evidence="1 2" key="1">
    <citation type="submission" date="2022-09" db="EMBL/GenBank/DDBJ databases">
        <title>Enrichment on poylsaccharides allowed isolation of novel metabolic and taxonomic groups of Haloarchaea.</title>
        <authorList>
            <person name="Sorokin D.Y."/>
            <person name="Elcheninov A.G."/>
            <person name="Khizhniak T.V."/>
            <person name="Kolganova T.V."/>
            <person name="Kublanov I.V."/>
        </authorList>
    </citation>
    <scope>NUCLEOTIDE SEQUENCE [LARGE SCALE GENOMIC DNA]</scope>
    <source>
        <strain evidence="1 2">AArc-curdl1</strain>
    </source>
</reference>
<name>A0AAP3E7R1_9EURY</name>
<dbReference type="Pfam" id="PF11848">
    <property type="entry name" value="DUF3368"/>
    <property type="match status" value="1"/>
</dbReference>
<protein>
    <recommendedName>
        <fullName evidence="3">PIN domain-containing protein</fullName>
    </recommendedName>
</protein>
<keyword evidence="2" id="KW-1185">Reference proteome</keyword>
<evidence type="ECO:0000313" key="1">
    <source>
        <dbReference type="EMBL" id="MCU4753160.1"/>
    </source>
</evidence>
<dbReference type="InterPro" id="IPR021799">
    <property type="entry name" value="PIN-like_prokaryotic"/>
</dbReference>
<evidence type="ECO:0008006" key="3">
    <source>
        <dbReference type="Google" id="ProtNLM"/>
    </source>
</evidence>
<dbReference type="RefSeq" id="WP_342809484.1">
    <property type="nucleotide sequence ID" value="NZ_JAOPJZ010000013.1"/>
</dbReference>
<dbReference type="AlphaFoldDB" id="A0AAP3E7R1"/>
<evidence type="ECO:0000313" key="2">
    <source>
        <dbReference type="Proteomes" id="UP001321047"/>
    </source>
</evidence>
<accession>A0AAP3E7R1</accession>
<organism evidence="1 2">
    <name type="scientific">Natronosalvus hydrolyticus</name>
    <dbReference type="NCBI Taxonomy" id="2979988"/>
    <lineage>
        <taxon>Archaea</taxon>
        <taxon>Methanobacteriati</taxon>
        <taxon>Methanobacteriota</taxon>
        <taxon>Stenosarchaea group</taxon>
        <taxon>Halobacteria</taxon>
        <taxon>Halobacteriales</taxon>
        <taxon>Natrialbaceae</taxon>
        <taxon>Natronosalvus</taxon>
    </lineage>
</organism>
<dbReference type="InterPro" id="IPR029060">
    <property type="entry name" value="PIN-like_dom_sf"/>
</dbReference>
<dbReference type="Proteomes" id="UP001321047">
    <property type="component" value="Unassembled WGS sequence"/>
</dbReference>
<dbReference type="Gene3D" id="3.40.50.1010">
    <property type="entry name" value="5'-nuclease"/>
    <property type="match status" value="1"/>
</dbReference>
<gene>
    <name evidence="1" type="ORF">OB919_14440</name>
</gene>
<dbReference type="EMBL" id="JAOPJZ010000013">
    <property type="protein sequence ID" value="MCU4753160.1"/>
    <property type="molecule type" value="Genomic_DNA"/>
</dbReference>